<evidence type="ECO:0000256" key="4">
    <source>
        <dbReference type="ARBA" id="ARBA00022741"/>
    </source>
</evidence>
<comment type="pathway">
    <text evidence="10">Cofactor biosynthesis; molybdopterin biosynthesis.</text>
</comment>
<feature type="binding site" evidence="10">
    <location>
        <position position="188"/>
    </location>
    <ligand>
        <name>S-adenosyl-L-methionine</name>
        <dbReference type="ChEBI" id="CHEBI:59789"/>
    </ligand>
</feature>
<feature type="binding site" evidence="10">
    <location>
        <position position="27"/>
    </location>
    <ligand>
        <name>[4Fe-4S] cluster</name>
        <dbReference type="ChEBI" id="CHEBI:49883"/>
        <label>1</label>
        <note>4Fe-4S-S-AdoMet</note>
    </ligand>
</feature>
<comment type="function">
    <text evidence="10">Catalyzes the cyclization of GTP to (8S)-3',8-cyclo-7,8-dihydroguanosine 5'-triphosphate.</text>
</comment>
<dbReference type="GeneID" id="85015705"/>
<organism evidence="12 13">
    <name type="scientific">Oribacterium sinus</name>
    <dbReference type="NCBI Taxonomy" id="237576"/>
    <lineage>
        <taxon>Bacteria</taxon>
        <taxon>Bacillati</taxon>
        <taxon>Bacillota</taxon>
        <taxon>Clostridia</taxon>
        <taxon>Lachnospirales</taxon>
        <taxon>Lachnospiraceae</taxon>
        <taxon>Oribacterium</taxon>
    </lineage>
</organism>
<dbReference type="InterPro" id="IPR040064">
    <property type="entry name" value="MoaA-like"/>
</dbReference>
<dbReference type="Pfam" id="PF06463">
    <property type="entry name" value="Mob_synth_C"/>
    <property type="match status" value="1"/>
</dbReference>
<feature type="binding site" evidence="10">
    <location>
        <position position="253"/>
    </location>
    <ligand>
        <name>[4Fe-4S] cluster</name>
        <dbReference type="ChEBI" id="CHEBI:49883"/>
        <label>2</label>
        <note>4Fe-4S-substrate</note>
    </ligand>
</feature>
<dbReference type="PANTHER" id="PTHR22960:SF0">
    <property type="entry name" value="MOLYBDENUM COFACTOR BIOSYNTHESIS PROTEIN 1"/>
    <property type="match status" value="1"/>
</dbReference>
<feature type="binding site" evidence="10">
    <location>
        <position position="13"/>
    </location>
    <ligand>
        <name>GTP</name>
        <dbReference type="ChEBI" id="CHEBI:37565"/>
    </ligand>
</feature>
<feature type="binding site" evidence="10">
    <location>
        <position position="20"/>
    </location>
    <ligand>
        <name>[4Fe-4S] cluster</name>
        <dbReference type="ChEBI" id="CHEBI:49883"/>
        <label>1</label>
        <note>4Fe-4S-S-AdoMet</note>
    </ligand>
</feature>
<evidence type="ECO:0000256" key="8">
    <source>
        <dbReference type="ARBA" id="ARBA00023150"/>
    </source>
</evidence>
<reference evidence="12 13" key="1">
    <citation type="submission" date="2020-08" db="EMBL/GenBank/DDBJ databases">
        <title>Genomic Encyclopedia of Type Strains, Phase IV (KMG-IV): sequencing the most valuable type-strain genomes for metagenomic binning, comparative biology and taxonomic classification.</title>
        <authorList>
            <person name="Goeker M."/>
        </authorList>
    </citation>
    <scope>NUCLEOTIDE SEQUENCE [LARGE SCALE GENOMIC DNA]</scope>
    <source>
        <strain evidence="12 13">DSM 17245</strain>
    </source>
</reference>
<protein>
    <recommendedName>
        <fullName evidence="10">GTP 3',8-cyclase</fullName>
        <ecNumber evidence="10">4.1.99.22</ecNumber>
    </recommendedName>
    <alternativeName>
        <fullName evidence="10">Molybdenum cofactor biosynthesis protein A</fullName>
    </alternativeName>
</protein>
<dbReference type="SFLD" id="SFLDG01067">
    <property type="entry name" value="SPASM/twitch_domain_containing"/>
    <property type="match status" value="1"/>
</dbReference>
<keyword evidence="9 10" id="KW-0456">Lyase</keyword>
<dbReference type="InterPro" id="IPR007197">
    <property type="entry name" value="rSAM"/>
</dbReference>
<evidence type="ECO:0000256" key="7">
    <source>
        <dbReference type="ARBA" id="ARBA00023134"/>
    </source>
</evidence>
<comment type="catalytic activity">
    <reaction evidence="10">
        <text>GTP + AH2 + S-adenosyl-L-methionine = (8S)-3',8-cyclo-7,8-dihydroguanosine 5'-triphosphate + 5'-deoxyadenosine + L-methionine + A + H(+)</text>
        <dbReference type="Rhea" id="RHEA:49576"/>
        <dbReference type="ChEBI" id="CHEBI:13193"/>
        <dbReference type="ChEBI" id="CHEBI:15378"/>
        <dbReference type="ChEBI" id="CHEBI:17319"/>
        <dbReference type="ChEBI" id="CHEBI:17499"/>
        <dbReference type="ChEBI" id="CHEBI:37565"/>
        <dbReference type="ChEBI" id="CHEBI:57844"/>
        <dbReference type="ChEBI" id="CHEBI:59789"/>
        <dbReference type="ChEBI" id="CHEBI:131766"/>
        <dbReference type="EC" id="4.1.99.22"/>
    </reaction>
</comment>
<feature type="domain" description="Radical SAM core" evidence="11">
    <location>
        <begin position="4"/>
        <end position="222"/>
    </location>
</feature>
<dbReference type="InterPro" id="IPR050105">
    <property type="entry name" value="MoCo_biosynth_MoaA/MoaC"/>
</dbReference>
<dbReference type="InterPro" id="IPR058240">
    <property type="entry name" value="rSAM_sf"/>
</dbReference>
<comment type="cofactor">
    <cofactor evidence="10">
        <name>[4Fe-4S] cluster</name>
        <dbReference type="ChEBI" id="CHEBI:49883"/>
    </cofactor>
    <text evidence="10">Binds 2 [4Fe-4S] clusters. Binds 1 [4Fe-4S] cluster coordinated with 3 cysteines and an exchangeable S-adenosyl-L-methionine and 1 [4Fe-4S] cluster coordinated with 3 cysteines and the GTP-derived substrate.</text>
</comment>
<dbReference type="RefSeq" id="WP_183684694.1">
    <property type="nucleotide sequence ID" value="NZ_JACHHH010000013.1"/>
</dbReference>
<comment type="caution">
    <text evidence="12">The sequence shown here is derived from an EMBL/GenBank/DDBJ whole genome shotgun (WGS) entry which is preliminary data.</text>
</comment>
<evidence type="ECO:0000256" key="10">
    <source>
        <dbReference type="HAMAP-Rule" id="MF_01225"/>
    </source>
</evidence>
<feature type="binding site" evidence="10">
    <location>
        <position position="154"/>
    </location>
    <ligand>
        <name>GTP</name>
        <dbReference type="ChEBI" id="CHEBI:37565"/>
    </ligand>
</feature>
<evidence type="ECO:0000259" key="11">
    <source>
        <dbReference type="PROSITE" id="PS51918"/>
    </source>
</evidence>
<dbReference type="SMART" id="SM00729">
    <property type="entry name" value="Elp3"/>
    <property type="match status" value="1"/>
</dbReference>
<feature type="binding site" evidence="10">
    <location>
        <begin position="255"/>
        <end position="257"/>
    </location>
    <ligand>
        <name>GTP</name>
        <dbReference type="ChEBI" id="CHEBI:37565"/>
    </ligand>
</feature>
<dbReference type="InterPro" id="IPR013785">
    <property type="entry name" value="Aldolase_TIM"/>
</dbReference>
<dbReference type="AlphaFoldDB" id="A0A7W9W3C4"/>
<dbReference type="PROSITE" id="PS51918">
    <property type="entry name" value="RADICAL_SAM"/>
    <property type="match status" value="1"/>
</dbReference>
<dbReference type="GO" id="GO:1904047">
    <property type="term" value="F:S-adenosyl-L-methionine binding"/>
    <property type="evidence" value="ECO:0007669"/>
    <property type="project" value="UniProtKB-UniRule"/>
</dbReference>
<dbReference type="EC" id="4.1.99.22" evidence="10"/>
<dbReference type="Proteomes" id="UP000522163">
    <property type="component" value="Unassembled WGS sequence"/>
</dbReference>
<evidence type="ECO:0000256" key="2">
    <source>
        <dbReference type="ARBA" id="ARBA00022691"/>
    </source>
</evidence>
<dbReference type="GO" id="GO:0051539">
    <property type="term" value="F:4 iron, 4 sulfur cluster binding"/>
    <property type="evidence" value="ECO:0007669"/>
    <property type="project" value="UniProtKB-UniRule"/>
</dbReference>
<dbReference type="InterPro" id="IPR010505">
    <property type="entry name" value="MoaA_twitch"/>
</dbReference>
<keyword evidence="1 10" id="KW-0004">4Fe-4S</keyword>
<keyword evidence="7 10" id="KW-0342">GTP-binding</keyword>
<dbReference type="SFLD" id="SFLDS00029">
    <property type="entry name" value="Radical_SAM"/>
    <property type="match status" value="1"/>
</dbReference>
<dbReference type="Gene3D" id="3.20.20.70">
    <property type="entry name" value="Aldolase class I"/>
    <property type="match status" value="1"/>
</dbReference>
<dbReference type="GO" id="GO:0006777">
    <property type="term" value="P:Mo-molybdopterin cofactor biosynthetic process"/>
    <property type="evidence" value="ECO:0007669"/>
    <property type="project" value="UniProtKB-UniRule"/>
</dbReference>
<dbReference type="GO" id="GO:0005525">
    <property type="term" value="F:GTP binding"/>
    <property type="evidence" value="ECO:0007669"/>
    <property type="project" value="UniProtKB-UniRule"/>
</dbReference>
<feature type="binding site" evidence="10">
    <location>
        <position position="250"/>
    </location>
    <ligand>
        <name>[4Fe-4S] cluster</name>
        <dbReference type="ChEBI" id="CHEBI:49883"/>
        <label>2</label>
        <note>4Fe-4S-substrate</note>
    </ligand>
</feature>
<dbReference type="Pfam" id="PF04055">
    <property type="entry name" value="Radical_SAM"/>
    <property type="match status" value="1"/>
</dbReference>
<dbReference type="GO" id="GO:0046872">
    <property type="term" value="F:metal ion binding"/>
    <property type="evidence" value="ECO:0007669"/>
    <property type="project" value="UniProtKB-KW"/>
</dbReference>
<evidence type="ECO:0000256" key="1">
    <source>
        <dbReference type="ARBA" id="ARBA00022485"/>
    </source>
</evidence>
<dbReference type="CDD" id="cd01335">
    <property type="entry name" value="Radical_SAM"/>
    <property type="match status" value="1"/>
</dbReference>
<name>A0A7W9W3C4_9FIRM</name>
<keyword evidence="4 10" id="KW-0547">Nucleotide-binding</keyword>
<feature type="binding site" evidence="10">
    <location>
        <position position="94"/>
    </location>
    <ligand>
        <name>GTP</name>
        <dbReference type="ChEBI" id="CHEBI:37565"/>
    </ligand>
</feature>
<keyword evidence="8 10" id="KW-0501">Molybdenum cofactor biosynthesis</keyword>
<dbReference type="SUPFAM" id="SSF102114">
    <property type="entry name" value="Radical SAM enzymes"/>
    <property type="match status" value="1"/>
</dbReference>
<gene>
    <name evidence="10" type="primary">moaA</name>
    <name evidence="12" type="ORF">HNQ46_002193</name>
</gene>
<keyword evidence="3 10" id="KW-0479">Metal-binding</keyword>
<feature type="binding site" evidence="10">
    <location>
        <position position="24"/>
    </location>
    <ligand>
        <name>[4Fe-4S] cluster</name>
        <dbReference type="ChEBI" id="CHEBI:49883"/>
        <label>1</label>
        <note>4Fe-4S-S-AdoMet</note>
    </ligand>
</feature>
<dbReference type="HAMAP" id="MF_01225_B">
    <property type="entry name" value="MoaA_B"/>
    <property type="match status" value="1"/>
</dbReference>
<evidence type="ECO:0000256" key="6">
    <source>
        <dbReference type="ARBA" id="ARBA00023014"/>
    </source>
</evidence>
<dbReference type="UniPathway" id="UPA00344"/>
<sequence length="328" mass="36877">MQDKFQRKINYMRMSITDRCNLHCQYCMPNGLENPLPMDRLLTYEELLQVAKAAVACGITRFKVTGGEPLVRKGAVDFMASLKAFPGVEQVTITTNGLLLSEALPRFQEMGLDGINVSLDTLIPERFYEITGFDALDKVLQSIKEAVACGIPVKLNTVLQKGVNEDEIFALLALCKKYPLDLRFIEMMPIGYGKEQDGIGNDFLLEKLKRIYPEMTKDISTHGNGPAKYYKIPGFQGSVGFISAMHGKFCAHCNRIRLTSTGKIKPCLCFGNSIDVRECLRNPAFSEEQRDEILLEKIQESIWAKPESHCFEKLSEVTEKREMGRIGG</sequence>
<dbReference type="PANTHER" id="PTHR22960">
    <property type="entry name" value="MOLYBDOPTERIN COFACTOR SYNTHESIS PROTEIN A"/>
    <property type="match status" value="1"/>
</dbReference>
<comment type="similarity">
    <text evidence="10">Belongs to the radical SAM superfamily. MoaA family.</text>
</comment>
<keyword evidence="2 10" id="KW-0949">S-adenosyl-L-methionine</keyword>
<dbReference type="EMBL" id="JACHHH010000013">
    <property type="protein sequence ID" value="MBB6042197.1"/>
    <property type="molecule type" value="Genomic_DNA"/>
</dbReference>
<dbReference type="SFLD" id="SFLDG01386">
    <property type="entry name" value="main_SPASM_domain-containing"/>
    <property type="match status" value="1"/>
</dbReference>
<feature type="binding site" evidence="10">
    <location>
        <position position="267"/>
    </location>
    <ligand>
        <name>[4Fe-4S] cluster</name>
        <dbReference type="ChEBI" id="CHEBI:49883"/>
        <label>2</label>
        <note>4Fe-4S-substrate</note>
    </ligand>
</feature>
<proteinExistence type="inferred from homology"/>
<comment type="subunit">
    <text evidence="10">Monomer and homodimer.</text>
</comment>
<keyword evidence="6 10" id="KW-0411">Iron-sulfur</keyword>
<keyword evidence="5 10" id="KW-0408">Iron</keyword>
<evidence type="ECO:0000313" key="12">
    <source>
        <dbReference type="EMBL" id="MBB6042197.1"/>
    </source>
</evidence>
<dbReference type="GO" id="GO:0061798">
    <property type="term" value="F:GTP 3',8'-cyclase activity"/>
    <property type="evidence" value="ECO:0007669"/>
    <property type="project" value="UniProtKB-UniRule"/>
</dbReference>
<evidence type="ECO:0000256" key="5">
    <source>
        <dbReference type="ARBA" id="ARBA00023004"/>
    </source>
</evidence>
<dbReference type="GO" id="GO:0061799">
    <property type="term" value="F:cyclic pyranopterin monophosphate synthase activity"/>
    <property type="evidence" value="ECO:0007669"/>
    <property type="project" value="TreeGrafter"/>
</dbReference>
<evidence type="ECO:0000256" key="9">
    <source>
        <dbReference type="ARBA" id="ARBA00023239"/>
    </source>
</evidence>
<evidence type="ECO:0000256" key="3">
    <source>
        <dbReference type="ARBA" id="ARBA00022723"/>
    </source>
</evidence>
<dbReference type="InterPro" id="IPR006638">
    <property type="entry name" value="Elp3/MiaA/NifB-like_rSAM"/>
</dbReference>
<feature type="binding site" evidence="10">
    <location>
        <position position="26"/>
    </location>
    <ligand>
        <name>S-adenosyl-L-methionine</name>
        <dbReference type="ChEBI" id="CHEBI:59789"/>
    </ligand>
</feature>
<dbReference type="NCBIfam" id="TIGR02666">
    <property type="entry name" value="moaA"/>
    <property type="match status" value="1"/>
</dbReference>
<feature type="binding site" evidence="10">
    <location>
        <position position="67"/>
    </location>
    <ligand>
        <name>S-adenosyl-L-methionine</name>
        <dbReference type="ChEBI" id="CHEBI:59789"/>
    </ligand>
</feature>
<accession>A0A7W9W3C4</accession>
<dbReference type="SFLD" id="SFLDG01383">
    <property type="entry name" value="cyclic_pyranopterin_phosphate"/>
    <property type="match status" value="1"/>
</dbReference>
<feature type="binding site" evidence="10">
    <location>
        <position position="118"/>
    </location>
    <ligand>
        <name>S-adenosyl-L-methionine</name>
        <dbReference type="ChEBI" id="CHEBI:59789"/>
    </ligand>
</feature>
<evidence type="ECO:0000313" key="13">
    <source>
        <dbReference type="Proteomes" id="UP000522163"/>
    </source>
</evidence>
<dbReference type="CDD" id="cd21117">
    <property type="entry name" value="Twitch_MoaA"/>
    <property type="match status" value="1"/>
</dbReference>
<comment type="caution">
    <text evidence="10">Lacks conserved residue(s) required for the propagation of feature annotation.</text>
</comment>
<dbReference type="InterPro" id="IPR013483">
    <property type="entry name" value="MoaA"/>
</dbReference>